<dbReference type="EMBL" id="CAJHJT010000034">
    <property type="protein sequence ID" value="CAD7004234.1"/>
    <property type="molecule type" value="Genomic_DNA"/>
</dbReference>
<dbReference type="Proteomes" id="UP000606786">
    <property type="component" value="Unassembled WGS sequence"/>
</dbReference>
<accession>A0A811UZV8</accession>
<keyword evidence="3" id="KW-1185">Reference proteome</keyword>
<feature type="region of interest" description="Disordered" evidence="1">
    <location>
        <begin position="1"/>
        <end position="64"/>
    </location>
</feature>
<dbReference type="AlphaFoldDB" id="A0A811UZV8"/>
<evidence type="ECO:0000313" key="2">
    <source>
        <dbReference type="EMBL" id="CAD7004234.1"/>
    </source>
</evidence>
<comment type="caution">
    <text evidence="2">The sequence shown here is derived from an EMBL/GenBank/DDBJ whole genome shotgun (WGS) entry which is preliminary data.</text>
</comment>
<reference evidence="2" key="1">
    <citation type="submission" date="2020-11" db="EMBL/GenBank/DDBJ databases">
        <authorList>
            <person name="Whitehead M."/>
        </authorList>
    </citation>
    <scope>NUCLEOTIDE SEQUENCE</scope>
    <source>
        <strain evidence="2">EGII</strain>
    </source>
</reference>
<name>A0A811UZV8_CERCA</name>
<sequence length="64" mass="7109">SPPTLSVQATRQATSQQSHIQPNRAITDNRTPPAMLFKFSHRFGHHQSTNNTPRLSWQLGSGQG</sequence>
<evidence type="ECO:0000256" key="1">
    <source>
        <dbReference type="SAM" id="MobiDB-lite"/>
    </source>
</evidence>
<feature type="compositionally biased region" description="Polar residues" evidence="1">
    <location>
        <begin position="1"/>
        <end position="30"/>
    </location>
</feature>
<gene>
    <name evidence="2" type="ORF">CCAP1982_LOCUS12653</name>
</gene>
<organism evidence="2 3">
    <name type="scientific">Ceratitis capitata</name>
    <name type="common">Mediterranean fruit fly</name>
    <name type="synonym">Tephritis capitata</name>
    <dbReference type="NCBI Taxonomy" id="7213"/>
    <lineage>
        <taxon>Eukaryota</taxon>
        <taxon>Metazoa</taxon>
        <taxon>Ecdysozoa</taxon>
        <taxon>Arthropoda</taxon>
        <taxon>Hexapoda</taxon>
        <taxon>Insecta</taxon>
        <taxon>Pterygota</taxon>
        <taxon>Neoptera</taxon>
        <taxon>Endopterygota</taxon>
        <taxon>Diptera</taxon>
        <taxon>Brachycera</taxon>
        <taxon>Muscomorpha</taxon>
        <taxon>Tephritoidea</taxon>
        <taxon>Tephritidae</taxon>
        <taxon>Ceratitis</taxon>
        <taxon>Ceratitis</taxon>
    </lineage>
</organism>
<feature type="compositionally biased region" description="Polar residues" evidence="1">
    <location>
        <begin position="46"/>
        <end position="64"/>
    </location>
</feature>
<protein>
    <submittedName>
        <fullName evidence="2">(Mediterranean fruit fly) hypothetical protein</fullName>
    </submittedName>
</protein>
<feature type="non-terminal residue" evidence="2">
    <location>
        <position position="1"/>
    </location>
</feature>
<proteinExistence type="predicted"/>
<evidence type="ECO:0000313" key="3">
    <source>
        <dbReference type="Proteomes" id="UP000606786"/>
    </source>
</evidence>